<evidence type="ECO:0000313" key="7">
    <source>
        <dbReference type="Proteomes" id="UP000502041"/>
    </source>
</evidence>
<dbReference type="PANTHER" id="PTHR10851">
    <property type="entry name" value="PYRIDOXINE-5-PHOSPHATE OXIDASE"/>
    <property type="match status" value="1"/>
</dbReference>
<protein>
    <submittedName>
        <fullName evidence="6">Pyridoxine/pyridoxamine 5'-phosphate oxidase</fullName>
        <ecNumber evidence="6">1.4.3.5</ecNumber>
    </submittedName>
</protein>
<dbReference type="GO" id="GO:0004733">
    <property type="term" value="F:pyridoxamine phosphate oxidase activity"/>
    <property type="evidence" value="ECO:0007669"/>
    <property type="project" value="UniProtKB-EC"/>
</dbReference>
<dbReference type="InterPro" id="IPR024624">
    <property type="entry name" value="Pyridox_Oxase_Alr4036_FMN-bd"/>
</dbReference>
<evidence type="ECO:0000256" key="2">
    <source>
        <dbReference type="ARBA" id="ARBA00022630"/>
    </source>
</evidence>
<dbReference type="EMBL" id="CP051461">
    <property type="protein sequence ID" value="QJC57936.1"/>
    <property type="molecule type" value="Genomic_DNA"/>
</dbReference>
<evidence type="ECO:0000256" key="4">
    <source>
        <dbReference type="ARBA" id="ARBA00023002"/>
    </source>
</evidence>
<feature type="domain" description="Pyridoxamine 5'-phosphate oxidase Alr4036 family FMN-binding" evidence="5">
    <location>
        <begin position="16"/>
        <end position="102"/>
    </location>
</feature>
<dbReference type="Pfam" id="PF12766">
    <property type="entry name" value="Pyridox_oxase_2"/>
    <property type="match status" value="1"/>
</dbReference>
<dbReference type="InterPro" id="IPR000659">
    <property type="entry name" value="Pyridox_Oxase"/>
</dbReference>
<organism evidence="6 7">
    <name type="scientific">Polaromonas vacuolata</name>
    <dbReference type="NCBI Taxonomy" id="37448"/>
    <lineage>
        <taxon>Bacteria</taxon>
        <taxon>Pseudomonadati</taxon>
        <taxon>Pseudomonadota</taxon>
        <taxon>Betaproteobacteria</taxon>
        <taxon>Burkholderiales</taxon>
        <taxon>Comamonadaceae</taxon>
        <taxon>Polaromonas</taxon>
    </lineage>
</organism>
<reference evidence="6 7" key="1">
    <citation type="submission" date="2020-04" db="EMBL/GenBank/DDBJ databases">
        <title>Complete genome of a Psychrophilic, Marine, Gas Vacuolate Bacterium Polaromonas vacuolata KCTC 22033T.</title>
        <authorList>
            <person name="Hwang K."/>
            <person name="Kim K.M."/>
        </authorList>
    </citation>
    <scope>NUCLEOTIDE SEQUENCE [LARGE SCALE GENOMIC DNA]</scope>
    <source>
        <strain evidence="6 7">KCTC 22033</strain>
    </source>
</reference>
<evidence type="ECO:0000256" key="1">
    <source>
        <dbReference type="ARBA" id="ARBA00001917"/>
    </source>
</evidence>
<gene>
    <name evidence="6" type="primary">pdxH_2</name>
    <name evidence="6" type="ORF">HC248_03268</name>
</gene>
<dbReference type="Gene3D" id="2.30.110.10">
    <property type="entry name" value="Electron Transport, Fmn-binding Protein, Chain A"/>
    <property type="match status" value="1"/>
</dbReference>
<name>A0A6H2HEP9_9BURK</name>
<evidence type="ECO:0000256" key="3">
    <source>
        <dbReference type="ARBA" id="ARBA00022643"/>
    </source>
</evidence>
<accession>A0A6H2HEP9</accession>
<dbReference type="Proteomes" id="UP000502041">
    <property type="component" value="Chromosome"/>
</dbReference>
<keyword evidence="2" id="KW-0285">Flavoprotein</keyword>
<proteinExistence type="predicted"/>
<dbReference type="GO" id="GO:0010181">
    <property type="term" value="F:FMN binding"/>
    <property type="evidence" value="ECO:0007669"/>
    <property type="project" value="InterPro"/>
</dbReference>
<keyword evidence="4 6" id="KW-0560">Oxidoreductase</keyword>
<dbReference type="KEGG" id="pvac:HC248_03268"/>
<dbReference type="InterPro" id="IPR012349">
    <property type="entry name" value="Split_barrel_FMN-bd"/>
</dbReference>
<dbReference type="RefSeq" id="WP_168923384.1">
    <property type="nucleotide sequence ID" value="NZ_CP051461.1"/>
</dbReference>
<dbReference type="PANTHER" id="PTHR10851:SF3">
    <property type="entry name" value="PYRIDOXINE_PYRIDOXAMINE 5'-PHOSPHATE OXIDASE 2"/>
    <property type="match status" value="1"/>
</dbReference>
<comment type="cofactor">
    <cofactor evidence="1">
        <name>FMN</name>
        <dbReference type="ChEBI" id="CHEBI:58210"/>
    </cofactor>
</comment>
<sequence>MKTSLQTEPEIRQRIWMELQRATQDRHHEWRTPVLATVSADGLPQARSVVLRHADAKLATLQIYTDGRSPKVAELAFKPALMLAFWSKRLNWQLRVKASVSVQHSGPEVDAVWARVSQSHAAGDYLSARAPGDLLQSAADDAEPALASSPSPSHNLAIITAQVQSIDWLELSREGHRRAVFQAEAWEWRVA</sequence>
<keyword evidence="7" id="KW-1185">Reference proteome</keyword>
<evidence type="ECO:0000313" key="6">
    <source>
        <dbReference type="EMBL" id="QJC57936.1"/>
    </source>
</evidence>
<dbReference type="GO" id="GO:0008615">
    <property type="term" value="P:pyridoxine biosynthetic process"/>
    <property type="evidence" value="ECO:0007669"/>
    <property type="project" value="InterPro"/>
</dbReference>
<keyword evidence="3" id="KW-0288">FMN</keyword>
<dbReference type="AlphaFoldDB" id="A0A6H2HEP9"/>
<evidence type="ECO:0000259" key="5">
    <source>
        <dbReference type="Pfam" id="PF12766"/>
    </source>
</evidence>
<dbReference type="EC" id="1.4.3.5" evidence="6"/>
<dbReference type="SUPFAM" id="SSF50475">
    <property type="entry name" value="FMN-binding split barrel"/>
    <property type="match status" value="1"/>
</dbReference>